<comment type="function">
    <text evidence="9">Catalyzes the formation of acetyl phosphate from acetate and ATP. Can also catalyze the reverse reaction.</text>
</comment>
<evidence type="ECO:0000256" key="2">
    <source>
        <dbReference type="ARBA" id="ARBA00022490"/>
    </source>
</evidence>
<dbReference type="GO" id="GO:0005524">
    <property type="term" value="F:ATP binding"/>
    <property type="evidence" value="ECO:0007669"/>
    <property type="project" value="UniProtKB-KW"/>
</dbReference>
<dbReference type="InterPro" id="IPR023865">
    <property type="entry name" value="Aliphatic_acid_kinase_CS"/>
</dbReference>
<dbReference type="PANTHER" id="PTHR21060">
    <property type="entry name" value="ACETATE KINASE"/>
    <property type="match status" value="1"/>
</dbReference>
<evidence type="ECO:0000256" key="9">
    <source>
        <dbReference type="HAMAP-Rule" id="MF_00020"/>
    </source>
</evidence>
<comment type="caution">
    <text evidence="9">Lacks conserved residue(s) required for the propagation of feature annotation.</text>
</comment>
<dbReference type="Proteomes" id="UP000298782">
    <property type="component" value="Chromosome"/>
</dbReference>
<evidence type="ECO:0000256" key="3">
    <source>
        <dbReference type="ARBA" id="ARBA00022679"/>
    </source>
</evidence>
<dbReference type="UniPathway" id="UPA00340">
    <property type="reaction ID" value="UER00458"/>
</dbReference>
<dbReference type="Pfam" id="PF00871">
    <property type="entry name" value="Acetate_kinase"/>
    <property type="match status" value="1"/>
</dbReference>
<dbReference type="InterPro" id="IPR043129">
    <property type="entry name" value="ATPase_NBD"/>
</dbReference>
<keyword evidence="12" id="KW-1185">Reference proteome</keyword>
<feature type="binding site" evidence="9">
    <location>
        <position position="92"/>
    </location>
    <ligand>
        <name>substrate</name>
    </ligand>
</feature>
<reference evidence="11 12" key="2">
    <citation type="submission" date="2019-05" db="EMBL/GenBank/DDBJ databases">
        <title>Genome evolution of the obligate endosymbiont Buchnera aphidicola.</title>
        <authorList>
            <person name="Moran N.A."/>
        </authorList>
    </citation>
    <scope>NUCLEOTIDE SEQUENCE [LARGE SCALE GENOMIC DNA]</scope>
    <source>
        <strain evidence="11 12">Tca</strain>
    </source>
</reference>
<dbReference type="RefSeq" id="WP_158353264.1">
    <property type="nucleotide sequence ID" value="NZ_CP034852.1"/>
</dbReference>
<comment type="subunit">
    <text evidence="9">Homodimer.</text>
</comment>
<evidence type="ECO:0000256" key="6">
    <source>
        <dbReference type="ARBA" id="ARBA00022777"/>
    </source>
</evidence>
<dbReference type="GO" id="GO:0006083">
    <property type="term" value="P:acetate metabolic process"/>
    <property type="evidence" value="ECO:0007669"/>
    <property type="project" value="TreeGrafter"/>
</dbReference>
<proteinExistence type="inferred from homology"/>
<protein>
    <recommendedName>
        <fullName evidence="9">Acetate kinase</fullName>
        <ecNumber evidence="9">2.7.2.1</ecNumber>
    </recommendedName>
    <alternativeName>
        <fullName evidence="9">Acetokinase</fullName>
    </alternativeName>
</protein>
<comment type="pathway">
    <text evidence="9">Metabolic intermediate biosynthesis; acetyl-CoA biosynthesis; acetyl-CoA from acetate: step 1/2.</text>
</comment>
<comment type="cofactor">
    <cofactor evidence="9">
        <name>Mg(2+)</name>
        <dbReference type="ChEBI" id="CHEBI:18420"/>
    </cofactor>
    <cofactor evidence="9">
        <name>Mn(2+)</name>
        <dbReference type="ChEBI" id="CHEBI:29035"/>
    </cofactor>
    <text evidence="9">Mg(2+). Can also accept Mn(2+).</text>
</comment>
<evidence type="ECO:0000256" key="4">
    <source>
        <dbReference type="ARBA" id="ARBA00022723"/>
    </source>
</evidence>
<keyword evidence="6 9" id="KW-0418">Kinase</keyword>
<dbReference type="PROSITE" id="PS01075">
    <property type="entry name" value="ACETATE_KINASE_1"/>
    <property type="match status" value="1"/>
</dbReference>
<sequence>MFQKSILVLNCGSSSIKFSIIEHHSSRKLLYGSIESIGLQNSSVTWKIYNLCEKRKIFKNIITHEIGFKFLFHSILSQEQEISNTIIGIGHRIVHGGDKITSSVLLNEVNIKYVKDAICFAPLHNPLNLLGVMFAKQFFSHLSDYNVGVFDTVFHQTLQKEKYLYAIPYQFYSKNKIRRYGAHGISHQFVRDQSSKILNIPICNLNMISCHLGNGASITAIRNGVSVDTSMGLTPLEGLVMGTRSGDIDPAIIFFMYHNLNLKISDIENILIKKSGLLGLNGETSDFQKITDSYATNKQSKLSIDIFCHRLAKYISGYSSLMNGKLDALAFTGGIGENSSLMRKITIDKLSLLGFFIDYVKNDTIYKKKQYFIHTKESIPILVIFAQEEESIAKETFSVIHNI</sequence>
<comment type="catalytic activity">
    <reaction evidence="9">
        <text>acetate + ATP = acetyl phosphate + ADP</text>
        <dbReference type="Rhea" id="RHEA:11352"/>
        <dbReference type="ChEBI" id="CHEBI:22191"/>
        <dbReference type="ChEBI" id="CHEBI:30089"/>
        <dbReference type="ChEBI" id="CHEBI:30616"/>
        <dbReference type="ChEBI" id="CHEBI:456216"/>
        <dbReference type="EC" id="2.7.2.1"/>
    </reaction>
</comment>
<comment type="similarity">
    <text evidence="1 9 10">Belongs to the acetokinase family.</text>
</comment>
<gene>
    <name evidence="9" type="primary">ackA</name>
    <name evidence="11" type="ORF">D9V80_00720</name>
</gene>
<keyword evidence="5 9" id="KW-0547">Nucleotide-binding</keyword>
<dbReference type="GO" id="GO:0006085">
    <property type="term" value="P:acetyl-CoA biosynthetic process"/>
    <property type="evidence" value="ECO:0007669"/>
    <property type="project" value="UniProtKB-UniRule"/>
</dbReference>
<dbReference type="GO" id="GO:0000287">
    <property type="term" value="F:magnesium ion binding"/>
    <property type="evidence" value="ECO:0007669"/>
    <property type="project" value="UniProtKB-UniRule"/>
</dbReference>
<dbReference type="GO" id="GO:0008776">
    <property type="term" value="F:acetate kinase activity"/>
    <property type="evidence" value="ECO:0007669"/>
    <property type="project" value="UniProtKB-UniRule"/>
</dbReference>
<feature type="site" description="Transition state stabilizer" evidence="9">
    <location>
        <position position="244"/>
    </location>
</feature>
<dbReference type="PANTHER" id="PTHR21060:SF21">
    <property type="entry name" value="ACETATE KINASE"/>
    <property type="match status" value="1"/>
</dbReference>
<dbReference type="AlphaFoldDB" id="A0A4D6YJL4"/>
<evidence type="ECO:0000256" key="10">
    <source>
        <dbReference type="RuleBase" id="RU003835"/>
    </source>
</evidence>
<feature type="binding site" evidence="9">
    <location>
        <position position="388"/>
    </location>
    <ligand>
        <name>Mg(2+)</name>
        <dbReference type="ChEBI" id="CHEBI:18420"/>
    </ligand>
</feature>
<dbReference type="PRINTS" id="PR00471">
    <property type="entry name" value="ACETATEKNASE"/>
</dbReference>
<feature type="site" description="Transition state stabilizer" evidence="9">
    <location>
        <position position="183"/>
    </location>
</feature>
<dbReference type="InterPro" id="IPR004372">
    <property type="entry name" value="Ac/propionate_kinase"/>
</dbReference>
<evidence type="ECO:0000256" key="5">
    <source>
        <dbReference type="ARBA" id="ARBA00022741"/>
    </source>
</evidence>
<feature type="binding site" evidence="9">
    <location>
        <position position="17"/>
    </location>
    <ligand>
        <name>ATP</name>
        <dbReference type="ChEBI" id="CHEBI:30616"/>
    </ligand>
</feature>
<dbReference type="NCBIfam" id="TIGR00016">
    <property type="entry name" value="ackA"/>
    <property type="match status" value="1"/>
</dbReference>
<dbReference type="EC" id="2.7.2.1" evidence="9"/>
<dbReference type="Gene3D" id="3.30.420.40">
    <property type="match status" value="2"/>
</dbReference>
<feature type="active site" description="Proton donor/acceptor" evidence="9">
    <location>
        <position position="151"/>
    </location>
</feature>
<evidence type="ECO:0000256" key="7">
    <source>
        <dbReference type="ARBA" id="ARBA00022840"/>
    </source>
</evidence>
<dbReference type="InterPro" id="IPR000890">
    <property type="entry name" value="Aliphatic_acid_kin_short-chain"/>
</dbReference>
<accession>A0A4D6YJL4</accession>
<feature type="binding site" evidence="9">
    <location>
        <begin position="334"/>
        <end position="338"/>
    </location>
    <ligand>
        <name>ATP</name>
        <dbReference type="ChEBI" id="CHEBI:30616"/>
    </ligand>
</feature>
<evidence type="ECO:0000256" key="8">
    <source>
        <dbReference type="ARBA" id="ARBA00022842"/>
    </source>
</evidence>
<evidence type="ECO:0000313" key="11">
    <source>
        <dbReference type="EMBL" id="QCI26691.1"/>
    </source>
</evidence>
<feature type="binding site" evidence="9">
    <location>
        <position position="10"/>
    </location>
    <ligand>
        <name>Mg(2+)</name>
        <dbReference type="ChEBI" id="CHEBI:18420"/>
    </ligand>
</feature>
<dbReference type="OrthoDB" id="9802453at2"/>
<dbReference type="EMBL" id="CP034852">
    <property type="protein sequence ID" value="QCI26691.1"/>
    <property type="molecule type" value="Genomic_DNA"/>
</dbReference>
<name>A0A4D6YJL4_9GAMM</name>
<organism evidence="11 12">
    <name type="scientific">Buchnera aphidicola</name>
    <name type="common">Thelaxes californica</name>
    <dbReference type="NCBI Taxonomy" id="1315998"/>
    <lineage>
        <taxon>Bacteria</taxon>
        <taxon>Pseudomonadati</taxon>
        <taxon>Pseudomonadota</taxon>
        <taxon>Gammaproteobacteria</taxon>
        <taxon>Enterobacterales</taxon>
        <taxon>Erwiniaceae</taxon>
        <taxon>Buchnera</taxon>
    </lineage>
</organism>
<keyword evidence="8 9" id="KW-0460">Magnesium</keyword>
<evidence type="ECO:0000256" key="1">
    <source>
        <dbReference type="ARBA" id="ARBA00008748"/>
    </source>
</evidence>
<dbReference type="PROSITE" id="PS01076">
    <property type="entry name" value="ACETATE_KINASE_2"/>
    <property type="match status" value="1"/>
</dbReference>
<keyword evidence="4 9" id="KW-0479">Metal-binding</keyword>
<keyword evidence="7 9" id="KW-0067">ATP-binding</keyword>
<dbReference type="HAMAP" id="MF_00020">
    <property type="entry name" value="Acetate_kinase"/>
    <property type="match status" value="1"/>
</dbReference>
<reference evidence="11 12" key="1">
    <citation type="submission" date="2018-12" db="EMBL/GenBank/DDBJ databases">
        <authorList>
            <person name="Chong R.A."/>
        </authorList>
    </citation>
    <scope>NUCLEOTIDE SEQUENCE [LARGE SCALE GENOMIC DNA]</scope>
    <source>
        <strain evidence="11 12">Tca</strain>
    </source>
</reference>
<dbReference type="GO" id="GO:0005829">
    <property type="term" value="C:cytosol"/>
    <property type="evidence" value="ECO:0007669"/>
    <property type="project" value="TreeGrafter"/>
</dbReference>
<comment type="subcellular location">
    <subcellularLocation>
        <location evidence="9">Cytoplasm</location>
    </subcellularLocation>
</comment>
<evidence type="ECO:0000313" key="12">
    <source>
        <dbReference type="Proteomes" id="UP000298782"/>
    </source>
</evidence>
<dbReference type="SUPFAM" id="SSF53067">
    <property type="entry name" value="Actin-like ATPase domain"/>
    <property type="match status" value="2"/>
</dbReference>
<keyword evidence="3 9" id="KW-0808">Transferase</keyword>
<dbReference type="PIRSF" id="PIRSF000722">
    <property type="entry name" value="Acetate_prop_kin"/>
    <property type="match status" value="1"/>
</dbReference>
<feature type="binding site" evidence="9">
    <location>
        <begin position="211"/>
        <end position="215"/>
    </location>
    <ligand>
        <name>ATP</name>
        <dbReference type="ChEBI" id="CHEBI:30616"/>
    </ligand>
</feature>
<keyword evidence="2 9" id="KW-0963">Cytoplasm</keyword>